<name>A0A809R7R9_9BACT</name>
<dbReference type="SUPFAM" id="SSF50891">
    <property type="entry name" value="Cyclophilin-like"/>
    <property type="match status" value="1"/>
</dbReference>
<keyword evidence="2" id="KW-0697">Rotamase</keyword>
<dbReference type="InterPro" id="IPR029000">
    <property type="entry name" value="Cyclophilin-like_dom_sf"/>
</dbReference>
<dbReference type="KEGG" id="npy:NPRO_11140"/>
<evidence type="ECO:0000256" key="2">
    <source>
        <dbReference type="ARBA" id="ARBA00023110"/>
    </source>
</evidence>
<sequence length="188" mass="20292">MTYLALLAGIALTHPSTPLFDEYSPTGPKVRFTLTSGSSFVITTDPKNSPKTVEHILALVTSGFYDGQRVHRVEWWVTQWGAPKSKTEPLDITDPETGEKTSNPVVAGGGSGTSIPVFEASSVDFLRGVVGVASTGLQVPGDSQLFILRQDAPRLWRSYAVVGKVTEGMDVVGTIQRGDRFRSARVLK</sequence>
<protein>
    <recommendedName>
        <fullName evidence="1">peptidylprolyl isomerase</fullName>
        <ecNumber evidence="1">5.2.1.8</ecNumber>
    </recommendedName>
</protein>
<dbReference type="EMBL" id="AP021858">
    <property type="protein sequence ID" value="BBO23519.1"/>
    <property type="molecule type" value="Genomic_DNA"/>
</dbReference>
<evidence type="ECO:0000256" key="1">
    <source>
        <dbReference type="ARBA" id="ARBA00013194"/>
    </source>
</evidence>
<organism evidence="6 7">
    <name type="scientific">Candidatus Nitrosymbiomonas proteolyticus</name>
    <dbReference type="NCBI Taxonomy" id="2608984"/>
    <lineage>
        <taxon>Bacteria</taxon>
        <taxon>Bacillati</taxon>
        <taxon>Armatimonadota</taxon>
        <taxon>Armatimonadota incertae sedis</taxon>
        <taxon>Candidatus Nitrosymbiomonas</taxon>
    </lineage>
</organism>
<evidence type="ECO:0000256" key="3">
    <source>
        <dbReference type="ARBA" id="ARBA00023235"/>
    </source>
</evidence>
<dbReference type="Proteomes" id="UP000662873">
    <property type="component" value="Chromosome"/>
</dbReference>
<dbReference type="GO" id="GO:0003755">
    <property type="term" value="F:peptidyl-prolyl cis-trans isomerase activity"/>
    <property type="evidence" value="ECO:0007669"/>
    <property type="project" value="UniProtKB-KW"/>
</dbReference>
<evidence type="ECO:0000256" key="4">
    <source>
        <dbReference type="SAM" id="MobiDB-lite"/>
    </source>
</evidence>
<dbReference type="InterPro" id="IPR044665">
    <property type="entry name" value="E_coli_cyclophilin_A-like"/>
</dbReference>
<dbReference type="AlphaFoldDB" id="A0A809R7R9"/>
<dbReference type="Gene3D" id="2.40.100.10">
    <property type="entry name" value="Cyclophilin-like"/>
    <property type="match status" value="1"/>
</dbReference>
<dbReference type="PANTHER" id="PTHR43246">
    <property type="entry name" value="PEPTIDYL-PROLYL CIS-TRANS ISOMERASE CYP38, CHLOROPLASTIC"/>
    <property type="match status" value="1"/>
</dbReference>
<accession>A0A809R7R9</accession>
<evidence type="ECO:0000259" key="5">
    <source>
        <dbReference type="PROSITE" id="PS50072"/>
    </source>
</evidence>
<dbReference type="PROSITE" id="PS50072">
    <property type="entry name" value="CSA_PPIASE_2"/>
    <property type="match status" value="1"/>
</dbReference>
<keyword evidence="3 6" id="KW-0413">Isomerase</keyword>
<reference evidence="6" key="1">
    <citation type="journal article" name="DNA Res.">
        <title>The physiological potential of anammox bacteria as revealed by their core genome structure.</title>
        <authorList>
            <person name="Okubo T."/>
            <person name="Toyoda A."/>
            <person name="Fukuhara K."/>
            <person name="Uchiyama I."/>
            <person name="Harigaya Y."/>
            <person name="Kuroiwa M."/>
            <person name="Suzuki T."/>
            <person name="Murakami Y."/>
            <person name="Suwa Y."/>
            <person name="Takami H."/>
        </authorList>
    </citation>
    <scope>NUCLEOTIDE SEQUENCE</scope>
    <source>
        <strain evidence="6">317325-2</strain>
    </source>
</reference>
<evidence type="ECO:0000313" key="6">
    <source>
        <dbReference type="EMBL" id="BBO23519.1"/>
    </source>
</evidence>
<dbReference type="InterPro" id="IPR002130">
    <property type="entry name" value="Cyclophilin-type_PPIase_dom"/>
</dbReference>
<feature type="domain" description="PPIase cyclophilin-type" evidence="5">
    <location>
        <begin position="49"/>
        <end position="177"/>
    </location>
</feature>
<dbReference type="EC" id="5.2.1.8" evidence="1"/>
<proteinExistence type="predicted"/>
<gene>
    <name evidence="6" type="ORF">NPRO_11140</name>
</gene>
<dbReference type="Pfam" id="PF00160">
    <property type="entry name" value="Pro_isomerase"/>
    <property type="match status" value="1"/>
</dbReference>
<feature type="region of interest" description="Disordered" evidence="4">
    <location>
        <begin position="86"/>
        <end position="108"/>
    </location>
</feature>
<evidence type="ECO:0000313" key="7">
    <source>
        <dbReference type="Proteomes" id="UP000662873"/>
    </source>
</evidence>